<evidence type="ECO:0000313" key="2">
    <source>
        <dbReference type="EMBL" id="AWI25671.1"/>
    </source>
</evidence>
<dbReference type="SUPFAM" id="SSF55729">
    <property type="entry name" value="Acyl-CoA N-acyltransferases (Nat)"/>
    <property type="match status" value="1"/>
</dbReference>
<name>A0A2S1SH14_9FLAO</name>
<dbReference type="RefSeq" id="WP_108903457.1">
    <property type="nucleotide sequence ID" value="NZ_CP029187.1"/>
</dbReference>
<dbReference type="OrthoDB" id="1318383at2"/>
<dbReference type="EMBL" id="CP029187">
    <property type="protein sequence ID" value="AWI25671.1"/>
    <property type="molecule type" value="Genomic_DNA"/>
</dbReference>
<dbReference type="AlphaFoldDB" id="A0A2S1SH14"/>
<accession>A0A2S1SH14</accession>
<keyword evidence="3" id="KW-1185">Reference proteome</keyword>
<dbReference type="Gene3D" id="3.40.630.30">
    <property type="match status" value="1"/>
</dbReference>
<sequence>MEIRIATLDDWEMLSVFYHKIYRENHPLQHKEFWKWQFGNPEYGNAIIAISDNKIAAHLGVSIADGYAWHINLFVLEEWRNVPVLPALIKKADAFGKPGNLSANRDAVNLYRSLKWYQYANLERRICVRHDLADAAIQNILLPVSTDEKILSPEGHFWQQPGLEPAIFEDGSTAILQKNVGGVRFVSINDIKKAAAQCFDMGFHWCDYVTSFNNPILRKLERNHWKDETEQQIPWLLNPVVHHSKSNLTFLTQEPIPIDFYINRLHSDLGRIGSLPKE</sequence>
<feature type="domain" description="N-acetyltransferase" evidence="1">
    <location>
        <begin position="1"/>
        <end position="143"/>
    </location>
</feature>
<evidence type="ECO:0000259" key="1">
    <source>
        <dbReference type="PROSITE" id="PS51186"/>
    </source>
</evidence>
<dbReference type="InterPro" id="IPR016181">
    <property type="entry name" value="Acyl_CoA_acyltransferase"/>
</dbReference>
<protein>
    <recommendedName>
        <fullName evidence="1">N-acetyltransferase domain-containing protein</fullName>
    </recommendedName>
</protein>
<organism evidence="2 3">
    <name type="scientific">Flavobacterium pallidum</name>
    <dbReference type="NCBI Taxonomy" id="2172098"/>
    <lineage>
        <taxon>Bacteria</taxon>
        <taxon>Pseudomonadati</taxon>
        <taxon>Bacteroidota</taxon>
        <taxon>Flavobacteriia</taxon>
        <taxon>Flavobacteriales</taxon>
        <taxon>Flavobacteriaceae</taxon>
        <taxon>Flavobacterium</taxon>
    </lineage>
</organism>
<proteinExistence type="predicted"/>
<gene>
    <name evidence="2" type="ORF">HYN49_07030</name>
</gene>
<dbReference type="GO" id="GO:0016747">
    <property type="term" value="F:acyltransferase activity, transferring groups other than amino-acyl groups"/>
    <property type="evidence" value="ECO:0007669"/>
    <property type="project" value="InterPro"/>
</dbReference>
<reference evidence="2 3" key="1">
    <citation type="submission" date="2018-05" db="EMBL/GenBank/DDBJ databases">
        <title>Genome sequencing of Flavobacterium sp. HYN0049.</title>
        <authorList>
            <person name="Yi H."/>
            <person name="Baek C."/>
        </authorList>
    </citation>
    <scope>NUCLEOTIDE SEQUENCE [LARGE SCALE GENOMIC DNA]</scope>
    <source>
        <strain evidence="2 3">HYN0049</strain>
    </source>
</reference>
<dbReference type="KEGG" id="fpal:HYN49_07030"/>
<dbReference type="InterPro" id="IPR000182">
    <property type="entry name" value="GNAT_dom"/>
</dbReference>
<dbReference type="PROSITE" id="PS51186">
    <property type="entry name" value="GNAT"/>
    <property type="match status" value="1"/>
</dbReference>
<evidence type="ECO:0000313" key="3">
    <source>
        <dbReference type="Proteomes" id="UP000244937"/>
    </source>
</evidence>
<dbReference type="Proteomes" id="UP000244937">
    <property type="component" value="Chromosome"/>
</dbReference>